<gene>
    <name evidence="2" type="ORF">F8566_30345</name>
</gene>
<keyword evidence="3" id="KW-1185">Reference proteome</keyword>
<accession>A0A6H9YXI4</accession>
<protein>
    <recommendedName>
        <fullName evidence="1">Rhamnogalacturonase A/B/Epimerase-like pectate lyase domain-containing protein</fullName>
    </recommendedName>
</protein>
<dbReference type="InterPro" id="IPR011050">
    <property type="entry name" value="Pectin_lyase_fold/virulence"/>
</dbReference>
<dbReference type="InterPro" id="IPR012334">
    <property type="entry name" value="Pectin_lyas_fold"/>
</dbReference>
<dbReference type="SUPFAM" id="SSF51126">
    <property type="entry name" value="Pectin lyase-like"/>
    <property type="match status" value="1"/>
</dbReference>
<feature type="domain" description="Rhamnogalacturonase A/B/Epimerase-like pectate lyase" evidence="1">
    <location>
        <begin position="161"/>
        <end position="241"/>
    </location>
</feature>
<evidence type="ECO:0000313" key="2">
    <source>
        <dbReference type="EMBL" id="KAB2344892.1"/>
    </source>
</evidence>
<dbReference type="Proteomes" id="UP000468735">
    <property type="component" value="Unassembled WGS sequence"/>
</dbReference>
<dbReference type="AlphaFoldDB" id="A0A6H9YXI4"/>
<proteinExistence type="predicted"/>
<sequence length="728" mass="76712">MGRHWFGAGLADWTFTTGDGSVLLLAPSAVVTFWNAPTGGVRYTDLLSAGEAPMDAVVSGDGVNTPAGMLPRFQGPPEVLGMWADAGAGTRLWITATDLGDTIASLTAATTWSSGLREFLLTGQPGQVLTKDSDAGALYGARWASLPSTANSPWVNAVLSPYDADPTGRVDARPAIQAAIDNVANQGGGVVYLPRGDYLIGYTSNVGGTGCAGGLQMRTGVTLRGESRYATRLIAAGTWATETAVIGVGSRTVSRSDVHDWAVTDLWIKASPGNTHTEPTANPADGILLNTTGLTIEPDAANRLERLLIWDLHEGLVIIGDDDQAMIVSDVRLRRFWRRGVQVGRDDGSGGAPDNKFHLLDVSGANHSGQGYAGIEVYAAQCNFYGCGSWYNRRSSAYVESADYKDGAGFYNRGVRNVYSHCQAQDNGGHGFLLRLGKSQLTGCYAETSSRYDTLSGEARPYECSGFYIGPQASELTIDGAVAFNRTIGESGNQKHGFVIDAAARNIRVSGIAYDNRSSAQATDPADGVHWLGGTPHASHQVRVLSAYQSNRLTITTDTNSSSGTGVVNRRQDAAEVTITGNSLADVPKLSASVPGGSRWYRFEAFVLYRADADANARIGIKITRDTASGTVEANWQANFVTPAGAAGCAYCLSTPAVTRYVVADGDGAVTGVGWANQRSLTIVGELYVAPGVGTATLTLQACEDTGTGEGVRVKENSFLTVTPRTVT</sequence>
<evidence type="ECO:0000313" key="3">
    <source>
        <dbReference type="Proteomes" id="UP000468735"/>
    </source>
</evidence>
<dbReference type="Pfam" id="PF12708">
    <property type="entry name" value="Pect-lyase_RHGA_epim"/>
    <property type="match status" value="1"/>
</dbReference>
<evidence type="ECO:0000259" key="1">
    <source>
        <dbReference type="Pfam" id="PF12708"/>
    </source>
</evidence>
<name>A0A6H9YXI4_9ACTN</name>
<dbReference type="InterPro" id="IPR024535">
    <property type="entry name" value="RHGA/B-epi-like_pectate_lyase"/>
</dbReference>
<dbReference type="EMBL" id="WBMT01000015">
    <property type="protein sequence ID" value="KAB2344892.1"/>
    <property type="molecule type" value="Genomic_DNA"/>
</dbReference>
<organism evidence="2 3">
    <name type="scientific">Actinomadura rudentiformis</name>
    <dbReference type="NCBI Taxonomy" id="359158"/>
    <lineage>
        <taxon>Bacteria</taxon>
        <taxon>Bacillati</taxon>
        <taxon>Actinomycetota</taxon>
        <taxon>Actinomycetes</taxon>
        <taxon>Streptosporangiales</taxon>
        <taxon>Thermomonosporaceae</taxon>
        <taxon>Actinomadura</taxon>
    </lineage>
</organism>
<dbReference type="RefSeq" id="WP_151565260.1">
    <property type="nucleotide sequence ID" value="NZ_WBMT01000015.1"/>
</dbReference>
<dbReference type="OrthoDB" id="3436846at2"/>
<dbReference type="Gene3D" id="2.160.20.10">
    <property type="entry name" value="Single-stranded right-handed beta-helix, Pectin lyase-like"/>
    <property type="match status" value="1"/>
</dbReference>
<reference evidence="2 3" key="1">
    <citation type="submission" date="2019-09" db="EMBL/GenBank/DDBJ databases">
        <title>Actinomadura physcomitrii sp. nov., a novel actinomycete isolated from moss [Physcomitrium sphaericum (Ludw) Fuernr].</title>
        <authorList>
            <person name="Zhuang X."/>
            <person name="Liu C."/>
        </authorList>
    </citation>
    <scope>NUCLEOTIDE SEQUENCE [LARGE SCALE GENOMIC DNA]</scope>
    <source>
        <strain evidence="2 3">HMC1</strain>
    </source>
</reference>
<comment type="caution">
    <text evidence="2">The sequence shown here is derived from an EMBL/GenBank/DDBJ whole genome shotgun (WGS) entry which is preliminary data.</text>
</comment>